<dbReference type="GO" id="GO:0000155">
    <property type="term" value="F:phosphorelay sensor kinase activity"/>
    <property type="evidence" value="ECO:0007669"/>
    <property type="project" value="InterPro"/>
</dbReference>
<evidence type="ECO:0000256" key="4">
    <source>
        <dbReference type="ARBA" id="ARBA00023012"/>
    </source>
</evidence>
<dbReference type="SUPFAM" id="SSF47384">
    <property type="entry name" value="Homodimeric domain of signal transducing histidine kinase"/>
    <property type="match status" value="1"/>
</dbReference>
<name>A0A1F6H0M9_9PROT</name>
<evidence type="ECO:0000313" key="10">
    <source>
        <dbReference type="EMBL" id="OGH03892.1"/>
    </source>
</evidence>
<evidence type="ECO:0000256" key="1">
    <source>
        <dbReference type="ARBA" id="ARBA00000085"/>
    </source>
</evidence>
<dbReference type="SUPFAM" id="SSF52172">
    <property type="entry name" value="CheY-like"/>
    <property type="match status" value="1"/>
</dbReference>
<dbReference type="InterPro" id="IPR001789">
    <property type="entry name" value="Sig_transdc_resp-reg_receiver"/>
</dbReference>
<keyword evidence="7" id="KW-0812">Transmembrane</keyword>
<comment type="catalytic activity">
    <reaction evidence="1">
        <text>ATP + protein L-histidine = ADP + protein N-phospho-L-histidine.</text>
        <dbReference type="EC" id="2.7.13.3"/>
    </reaction>
</comment>
<proteinExistence type="predicted"/>
<feature type="domain" description="Histidine kinase" evidence="8">
    <location>
        <begin position="345"/>
        <end position="566"/>
    </location>
</feature>
<evidence type="ECO:0000256" key="7">
    <source>
        <dbReference type="SAM" id="Phobius"/>
    </source>
</evidence>
<comment type="caution">
    <text evidence="10">The sequence shown here is derived from an EMBL/GenBank/DDBJ whole genome shotgun (WGS) entry which is preliminary data.</text>
</comment>
<dbReference type="AlphaFoldDB" id="A0A1F6H0M9"/>
<dbReference type="Gene3D" id="3.40.50.2300">
    <property type="match status" value="1"/>
</dbReference>
<dbReference type="Pfam" id="PF00512">
    <property type="entry name" value="HisKA"/>
    <property type="match status" value="1"/>
</dbReference>
<dbReference type="SMART" id="SM00387">
    <property type="entry name" value="HATPase_c"/>
    <property type="match status" value="1"/>
</dbReference>
<dbReference type="InterPro" id="IPR003594">
    <property type="entry name" value="HATPase_dom"/>
</dbReference>
<accession>A0A1F6H0M9</accession>
<dbReference type="Pfam" id="PF02518">
    <property type="entry name" value="HATPase_c"/>
    <property type="match status" value="1"/>
</dbReference>
<sequence>MFYTLLGKLTQAPPGALGENDRLRAKILAVLLVAAIPMTGLQVATNVGPESLKVVVWVVHLVLWLVYGLNRSRYFLLAPYLLVLLCLSLPFSAVVAGVEMVFFLHWQAISLLPAGLFLTPRRAFLVYLANLALLFGFFAASLSLLELRDQILFLSCVYVCVYLSAKVILEDRRDLRQKRAELAERALQQAQTQTLLETSNRRLAVAQETAHLAMLELDLETLEVFWSEEFLFLLGLEDHHAPPSLQFFYDQIPEPARTQVQSAINDVVQEIRYAYILTHPIRTPSGRVNHVENKGRLVFGPGGKPTHLLLCLYEVTELVQVESQLRATIEDLERANRTKTVLLANMSHELRTPLNGIIGMTQLALEGHLEEVQREMLNGSLGASRELLGILNALLDLAQLESGHLKLQPKVMDLAEELKPLASVYEGLAKGKGLSFDCEIDPRLSVACIGDSGQIREIAAKLLENSLKFTSKGSFGLKVSCGGVEGDQLLLLLEVWDTGPGIDPERLEYLSSPFTQGEEGFTRRFGGLGLGLPLVVRLVRLMGGEMCLRSQLGQGSRFKVALALDLAEHQPAPVWAPISKQPLRILVVEDNPLSQKLLLKMLGKVGVEVGLAKNGLEALEKGSTESYDLVLMDLQMPVMDGFEATRQIRLGRAKDPKVPVVALTANDSQEDRAKAQSAGVDAFLAKPLEREQLFEVLRRFCPHKL</sequence>
<dbReference type="CDD" id="cd00082">
    <property type="entry name" value="HisKA"/>
    <property type="match status" value="1"/>
</dbReference>
<dbReference type="PROSITE" id="PS50109">
    <property type="entry name" value="HIS_KIN"/>
    <property type="match status" value="1"/>
</dbReference>
<evidence type="ECO:0000256" key="3">
    <source>
        <dbReference type="ARBA" id="ARBA00022553"/>
    </source>
</evidence>
<dbReference type="EMBL" id="MFNF01000010">
    <property type="protein sequence ID" value="OGH03892.1"/>
    <property type="molecule type" value="Genomic_DNA"/>
</dbReference>
<keyword evidence="7" id="KW-0472">Membrane</keyword>
<dbReference type="Gene3D" id="3.30.450.20">
    <property type="entry name" value="PAS domain"/>
    <property type="match status" value="1"/>
</dbReference>
<feature type="modified residue" description="4-aspartylphosphate" evidence="5">
    <location>
        <position position="633"/>
    </location>
</feature>
<keyword evidence="4" id="KW-0902">Two-component regulatory system</keyword>
<dbReference type="PANTHER" id="PTHR45339">
    <property type="entry name" value="HYBRID SIGNAL TRANSDUCTION HISTIDINE KINASE J"/>
    <property type="match status" value="1"/>
</dbReference>
<dbReference type="InterPro" id="IPR011006">
    <property type="entry name" value="CheY-like_superfamily"/>
</dbReference>
<dbReference type="PANTHER" id="PTHR45339:SF1">
    <property type="entry name" value="HYBRID SIGNAL TRANSDUCTION HISTIDINE KINASE J"/>
    <property type="match status" value="1"/>
</dbReference>
<feature type="transmembrane region" description="Helical" evidence="7">
    <location>
        <begin position="51"/>
        <end position="67"/>
    </location>
</feature>
<dbReference type="InterPro" id="IPR036890">
    <property type="entry name" value="HATPase_C_sf"/>
</dbReference>
<evidence type="ECO:0000256" key="6">
    <source>
        <dbReference type="SAM" id="Coils"/>
    </source>
</evidence>
<feature type="transmembrane region" description="Helical" evidence="7">
    <location>
        <begin position="27"/>
        <end position="45"/>
    </location>
</feature>
<dbReference type="InterPro" id="IPR003661">
    <property type="entry name" value="HisK_dim/P_dom"/>
</dbReference>
<evidence type="ECO:0000313" key="11">
    <source>
        <dbReference type="Proteomes" id="UP000177583"/>
    </source>
</evidence>
<dbReference type="EC" id="2.7.13.3" evidence="2"/>
<evidence type="ECO:0000259" key="9">
    <source>
        <dbReference type="PROSITE" id="PS50110"/>
    </source>
</evidence>
<dbReference type="Proteomes" id="UP000177583">
    <property type="component" value="Unassembled WGS sequence"/>
</dbReference>
<dbReference type="SMART" id="SM00448">
    <property type="entry name" value="REC"/>
    <property type="match status" value="1"/>
</dbReference>
<organism evidence="10 11">
    <name type="scientific">Candidatus Lambdaproteobacteria bacterium RIFOXYD2_FULL_56_26</name>
    <dbReference type="NCBI Taxonomy" id="1817773"/>
    <lineage>
        <taxon>Bacteria</taxon>
        <taxon>Pseudomonadati</taxon>
        <taxon>Pseudomonadota</taxon>
        <taxon>Candidatus Lambdaproteobacteria</taxon>
    </lineage>
</organism>
<evidence type="ECO:0000256" key="5">
    <source>
        <dbReference type="PROSITE-ProRule" id="PRU00169"/>
    </source>
</evidence>
<dbReference type="Gene3D" id="3.30.565.10">
    <property type="entry name" value="Histidine kinase-like ATPase, C-terminal domain"/>
    <property type="match status" value="1"/>
</dbReference>
<feature type="transmembrane region" description="Helical" evidence="7">
    <location>
        <begin position="151"/>
        <end position="169"/>
    </location>
</feature>
<keyword evidence="6" id="KW-0175">Coiled coil</keyword>
<keyword evidence="3 5" id="KW-0597">Phosphoprotein</keyword>
<feature type="transmembrane region" description="Helical" evidence="7">
    <location>
        <begin position="125"/>
        <end position="145"/>
    </location>
</feature>
<gene>
    <name evidence="10" type="ORF">A2557_11680</name>
</gene>
<dbReference type="SUPFAM" id="SSF55785">
    <property type="entry name" value="PYP-like sensor domain (PAS domain)"/>
    <property type="match status" value="1"/>
</dbReference>
<protein>
    <recommendedName>
        <fullName evidence="2">histidine kinase</fullName>
        <ecNumber evidence="2">2.7.13.3</ecNumber>
    </recommendedName>
</protein>
<dbReference type="Pfam" id="PF00072">
    <property type="entry name" value="Response_reg"/>
    <property type="match status" value="1"/>
</dbReference>
<dbReference type="CDD" id="cd17546">
    <property type="entry name" value="REC_hyHK_CKI1_RcsC-like"/>
    <property type="match status" value="1"/>
</dbReference>
<keyword evidence="7" id="KW-1133">Transmembrane helix</keyword>
<evidence type="ECO:0000259" key="8">
    <source>
        <dbReference type="PROSITE" id="PS50109"/>
    </source>
</evidence>
<dbReference type="InterPro" id="IPR004358">
    <property type="entry name" value="Sig_transdc_His_kin-like_C"/>
</dbReference>
<dbReference type="PRINTS" id="PR00344">
    <property type="entry name" value="BCTRLSENSOR"/>
</dbReference>
<feature type="domain" description="Response regulatory" evidence="9">
    <location>
        <begin position="584"/>
        <end position="701"/>
    </location>
</feature>
<dbReference type="InterPro" id="IPR005467">
    <property type="entry name" value="His_kinase_dom"/>
</dbReference>
<feature type="transmembrane region" description="Helical" evidence="7">
    <location>
        <begin position="74"/>
        <end position="94"/>
    </location>
</feature>
<dbReference type="PROSITE" id="PS50110">
    <property type="entry name" value="RESPONSE_REGULATORY"/>
    <property type="match status" value="1"/>
</dbReference>
<reference evidence="10 11" key="1">
    <citation type="journal article" date="2016" name="Nat. Commun.">
        <title>Thousands of microbial genomes shed light on interconnected biogeochemical processes in an aquifer system.</title>
        <authorList>
            <person name="Anantharaman K."/>
            <person name="Brown C.T."/>
            <person name="Hug L.A."/>
            <person name="Sharon I."/>
            <person name="Castelle C.J."/>
            <person name="Probst A.J."/>
            <person name="Thomas B.C."/>
            <person name="Singh A."/>
            <person name="Wilkins M.J."/>
            <person name="Karaoz U."/>
            <person name="Brodie E.L."/>
            <person name="Williams K.H."/>
            <person name="Hubbard S.S."/>
            <person name="Banfield J.F."/>
        </authorList>
    </citation>
    <scope>NUCLEOTIDE SEQUENCE [LARGE SCALE GENOMIC DNA]</scope>
</reference>
<dbReference type="InterPro" id="IPR035965">
    <property type="entry name" value="PAS-like_dom_sf"/>
</dbReference>
<dbReference type="Gene3D" id="1.10.287.130">
    <property type="match status" value="1"/>
</dbReference>
<dbReference type="SMART" id="SM00388">
    <property type="entry name" value="HisKA"/>
    <property type="match status" value="1"/>
</dbReference>
<feature type="coiled-coil region" evidence="6">
    <location>
        <begin position="165"/>
        <end position="193"/>
    </location>
</feature>
<dbReference type="InterPro" id="IPR036097">
    <property type="entry name" value="HisK_dim/P_sf"/>
</dbReference>
<dbReference type="SUPFAM" id="SSF55874">
    <property type="entry name" value="ATPase domain of HSP90 chaperone/DNA topoisomerase II/histidine kinase"/>
    <property type="match status" value="1"/>
</dbReference>
<evidence type="ECO:0000256" key="2">
    <source>
        <dbReference type="ARBA" id="ARBA00012438"/>
    </source>
</evidence>